<feature type="region of interest" description="Disordered" evidence="8">
    <location>
        <begin position="131"/>
        <end position="155"/>
    </location>
</feature>
<evidence type="ECO:0000256" key="2">
    <source>
        <dbReference type="ARBA" id="ARBA00022723"/>
    </source>
</evidence>
<dbReference type="Pfam" id="PF00096">
    <property type="entry name" value="zf-C2H2"/>
    <property type="match status" value="1"/>
</dbReference>
<dbReference type="FunFam" id="3.30.160.60:FF:003469">
    <property type="entry name" value="Zinc finger protein"/>
    <property type="match status" value="1"/>
</dbReference>
<sequence length="421" mass="47469">MAQSELLEVYLREERSSIQEKRLFACSLCPYRTDRRNNLKRHTATMHEQSTAVLECCGGRFANKAALRHHTAAFHRHGYICTICSRVFCRRALLRRHHAVHSGYKEFACSLCDYATSHKSNLERHMKIHESGDKYSTSSSSGQSTQHDRSSPEVDFYHADDSNKSYCVPPPSRDHNPILASLLSQPAHDAEVMQWIYQSPYDSYSTQLINPPSSTPLADSPTAVEHPIRGEQRWSYDSLSQESLRCRSQESCAMTRFESSKSQTVPREASSLPLRHAIDVILGVKEELPKRSSLAGFVYCAGQDVLDAPATSCVVTTASNHWSIGRLSSSTLHQHNELATFAERIDASHNSHELHADTDSSMSDHADVCLGQKRSWHMVDLYRPSPPPAIKESVMESEKDFTYVPKKLRMSKRYQTGAQSP</sequence>
<dbReference type="InterPro" id="IPR013087">
    <property type="entry name" value="Znf_C2H2_type"/>
</dbReference>
<dbReference type="AlphaFoldDB" id="A0AAD5L272"/>
<dbReference type="GO" id="GO:0008270">
    <property type="term" value="F:zinc ion binding"/>
    <property type="evidence" value="ECO:0007669"/>
    <property type="project" value="UniProtKB-KW"/>
</dbReference>
<feature type="domain" description="C2H2-type" evidence="9">
    <location>
        <begin position="107"/>
        <end position="134"/>
    </location>
</feature>
<comment type="caution">
    <text evidence="10">The sequence shown here is derived from an EMBL/GenBank/DDBJ whole genome shotgun (WGS) entry which is preliminary data.</text>
</comment>
<evidence type="ECO:0000256" key="4">
    <source>
        <dbReference type="ARBA" id="ARBA00022771"/>
    </source>
</evidence>
<dbReference type="PANTHER" id="PTHR24406">
    <property type="entry name" value="TRANSCRIPTIONAL REPRESSOR CTCFL-RELATED"/>
    <property type="match status" value="1"/>
</dbReference>
<dbReference type="EMBL" id="WJBH02000001">
    <property type="protein sequence ID" value="KAI9565219.1"/>
    <property type="molecule type" value="Genomic_DNA"/>
</dbReference>
<evidence type="ECO:0000313" key="11">
    <source>
        <dbReference type="Proteomes" id="UP000820818"/>
    </source>
</evidence>
<evidence type="ECO:0000256" key="6">
    <source>
        <dbReference type="ARBA" id="ARBA00023242"/>
    </source>
</evidence>
<dbReference type="PROSITE" id="PS00028">
    <property type="entry name" value="ZINC_FINGER_C2H2_1"/>
    <property type="match status" value="1"/>
</dbReference>
<evidence type="ECO:0000256" key="1">
    <source>
        <dbReference type="ARBA" id="ARBA00004123"/>
    </source>
</evidence>
<feature type="domain" description="C2H2-type" evidence="9">
    <location>
        <begin position="79"/>
        <end position="106"/>
    </location>
</feature>
<feature type="compositionally biased region" description="Basic and acidic residues" evidence="8">
    <location>
        <begin position="146"/>
        <end position="155"/>
    </location>
</feature>
<evidence type="ECO:0000313" key="10">
    <source>
        <dbReference type="EMBL" id="KAI9565219.1"/>
    </source>
</evidence>
<keyword evidence="11" id="KW-1185">Reference proteome</keyword>
<keyword evidence="6" id="KW-0539">Nucleus</keyword>
<dbReference type="SUPFAM" id="SSF57667">
    <property type="entry name" value="beta-beta-alpha zinc fingers"/>
    <property type="match status" value="2"/>
</dbReference>
<keyword evidence="2" id="KW-0479">Metal-binding</keyword>
<keyword evidence="3" id="KW-0677">Repeat</keyword>
<dbReference type="PROSITE" id="PS50157">
    <property type="entry name" value="ZINC_FINGER_C2H2_2"/>
    <property type="match status" value="2"/>
</dbReference>
<reference evidence="10 11" key="1">
    <citation type="submission" date="2022-05" db="EMBL/GenBank/DDBJ databases">
        <title>A multi-omics perspective on studying reproductive biology in Daphnia sinensis.</title>
        <authorList>
            <person name="Jia J."/>
        </authorList>
    </citation>
    <scope>NUCLEOTIDE SEQUENCE [LARGE SCALE GENOMIC DNA]</scope>
    <source>
        <strain evidence="10 11">WSL</strain>
    </source>
</reference>
<evidence type="ECO:0000256" key="8">
    <source>
        <dbReference type="SAM" id="MobiDB-lite"/>
    </source>
</evidence>
<protein>
    <recommendedName>
        <fullName evidence="9">C2H2-type domain-containing protein</fullName>
    </recommendedName>
</protein>
<keyword evidence="4 7" id="KW-0863">Zinc-finger</keyword>
<dbReference type="FunFam" id="3.30.160.60:FF:002609">
    <property type="entry name" value="Zinc finger protein"/>
    <property type="match status" value="1"/>
</dbReference>
<dbReference type="SMART" id="SM00355">
    <property type="entry name" value="ZnF_C2H2"/>
    <property type="match status" value="4"/>
</dbReference>
<evidence type="ECO:0000256" key="7">
    <source>
        <dbReference type="PROSITE-ProRule" id="PRU00042"/>
    </source>
</evidence>
<dbReference type="Proteomes" id="UP000820818">
    <property type="component" value="Linkage Group LG1"/>
</dbReference>
<organism evidence="10 11">
    <name type="scientific">Daphnia sinensis</name>
    <dbReference type="NCBI Taxonomy" id="1820382"/>
    <lineage>
        <taxon>Eukaryota</taxon>
        <taxon>Metazoa</taxon>
        <taxon>Ecdysozoa</taxon>
        <taxon>Arthropoda</taxon>
        <taxon>Crustacea</taxon>
        <taxon>Branchiopoda</taxon>
        <taxon>Diplostraca</taxon>
        <taxon>Cladocera</taxon>
        <taxon>Anomopoda</taxon>
        <taxon>Daphniidae</taxon>
        <taxon>Daphnia</taxon>
        <taxon>Daphnia similis group</taxon>
    </lineage>
</organism>
<dbReference type="InterPro" id="IPR036236">
    <property type="entry name" value="Znf_C2H2_sf"/>
</dbReference>
<evidence type="ECO:0000259" key="9">
    <source>
        <dbReference type="PROSITE" id="PS50157"/>
    </source>
</evidence>
<evidence type="ECO:0000256" key="3">
    <source>
        <dbReference type="ARBA" id="ARBA00022737"/>
    </source>
</evidence>
<dbReference type="Gene3D" id="3.30.160.60">
    <property type="entry name" value="Classic Zinc Finger"/>
    <property type="match status" value="2"/>
</dbReference>
<dbReference type="InterPro" id="IPR050888">
    <property type="entry name" value="ZnF_C2H2-type_TF"/>
</dbReference>
<feature type="compositionally biased region" description="Low complexity" evidence="8">
    <location>
        <begin position="134"/>
        <end position="145"/>
    </location>
</feature>
<evidence type="ECO:0000256" key="5">
    <source>
        <dbReference type="ARBA" id="ARBA00022833"/>
    </source>
</evidence>
<gene>
    <name evidence="10" type="ORF">GHT06_009001</name>
</gene>
<dbReference type="Pfam" id="PF13909">
    <property type="entry name" value="zf-H2C2_5"/>
    <property type="match status" value="2"/>
</dbReference>
<proteinExistence type="predicted"/>
<comment type="subcellular location">
    <subcellularLocation>
        <location evidence="1">Nucleus</location>
    </subcellularLocation>
</comment>
<keyword evidence="5" id="KW-0862">Zinc</keyword>
<name>A0AAD5L272_9CRUS</name>
<dbReference type="GO" id="GO:0005634">
    <property type="term" value="C:nucleus"/>
    <property type="evidence" value="ECO:0007669"/>
    <property type="project" value="UniProtKB-SubCell"/>
</dbReference>
<accession>A0AAD5L272</accession>